<feature type="binding site" evidence="9">
    <location>
        <position position="164"/>
    </location>
    <ligand>
        <name>[4Fe-4S] cluster</name>
        <dbReference type="ChEBI" id="CHEBI:49883"/>
        <label>2</label>
        <note>4Fe-4S-S-AdoMet</note>
    </ligand>
</feature>
<comment type="subunit">
    <text evidence="9">Monomer.</text>
</comment>
<evidence type="ECO:0000256" key="3">
    <source>
        <dbReference type="ARBA" id="ARBA00022679"/>
    </source>
</evidence>
<dbReference type="Pfam" id="PF04055">
    <property type="entry name" value="Radical_SAM"/>
    <property type="match status" value="1"/>
</dbReference>
<dbReference type="PROSITE" id="PS51918">
    <property type="entry name" value="RADICAL_SAM"/>
    <property type="match status" value="1"/>
</dbReference>
<dbReference type="CDD" id="cd01335">
    <property type="entry name" value="Radical_SAM"/>
    <property type="match status" value="1"/>
</dbReference>
<dbReference type="Pfam" id="PF00919">
    <property type="entry name" value="UPF0004"/>
    <property type="match status" value="1"/>
</dbReference>
<dbReference type="EMBL" id="JAOTJC010000006">
    <property type="protein sequence ID" value="MCU7553817.1"/>
    <property type="molecule type" value="Genomic_DNA"/>
</dbReference>
<dbReference type="Gene3D" id="3.80.30.20">
    <property type="entry name" value="tm_1862 like domain"/>
    <property type="match status" value="1"/>
</dbReference>
<dbReference type="SMART" id="SM00729">
    <property type="entry name" value="Elp3"/>
    <property type="match status" value="1"/>
</dbReference>
<sequence>MTKKLYIKTWGCQMNEYDSEKMADLLDSTHGYAAAETPEEADVILLNTCSIREKAQEKVFHQLGRWKNFKQTKPDLIIGVGGCVASQEGELIRQRAPFVDLVFGPQTLHRLPEMINQLQGGEKSVVDVSFPEIEKFDRLPEPRAEGPTAFVSIMEGCSKYCSFCVVPYTRGEEVSRPVDDVLLEVAQLAQQGVREVNLLGQNVNAYRGETFEGGICRFAELLELVASIDGIDRIRYTTSHPVEFTNDIIEAYANVPELVDHLHLPVQSGSDRILNLMKRGHTALEYKSTIRRLRKVRPNISMSSDFIIGFPGETDADFEATMDLIKAIDYDLSFSFIYSARPGTPAADAVDDVSEETKKQRLYLLQQRINQQALRIARNMVNTEQRILVEGPSKKNPMELSGRTENNRVVNFEGTPDMIGEFVDVRITDVFSNSLRGDVVRREADMGLRVAVSPQSITAKHAGEQPDALGVGQFTPTA</sequence>
<evidence type="ECO:0000313" key="14">
    <source>
        <dbReference type="Proteomes" id="UP001209257"/>
    </source>
</evidence>
<dbReference type="PROSITE" id="PS50926">
    <property type="entry name" value="TRAM"/>
    <property type="match status" value="1"/>
</dbReference>
<proteinExistence type="inferred from homology"/>
<accession>A0ABT2VLV9</accession>
<dbReference type="PROSITE" id="PS51449">
    <property type="entry name" value="MTTASE_N"/>
    <property type="match status" value="1"/>
</dbReference>
<comment type="caution">
    <text evidence="13">The sequence shown here is derived from an EMBL/GenBank/DDBJ whole genome shotgun (WGS) entry which is preliminary data.</text>
</comment>
<comment type="cofactor">
    <cofactor evidence="9">
        <name>[4Fe-4S] cluster</name>
        <dbReference type="ChEBI" id="CHEBI:49883"/>
    </cofactor>
    <text evidence="9">Binds 2 [4Fe-4S] clusters. One cluster is coordinated with 3 cysteines and an exchangeable S-adenosyl-L-methionine.</text>
</comment>
<dbReference type="SFLD" id="SFLDF00273">
    <property type="entry name" value="(dimethylallyl)adenosine_tRNA"/>
    <property type="match status" value="1"/>
</dbReference>
<dbReference type="NCBIfam" id="TIGR00089">
    <property type="entry name" value="MiaB/RimO family radical SAM methylthiotransferase"/>
    <property type="match status" value="1"/>
</dbReference>
<name>A0ABT2VLV9_9ALTE</name>
<comment type="subcellular location">
    <subcellularLocation>
        <location evidence="9">Cytoplasm</location>
    </subcellularLocation>
</comment>
<dbReference type="GO" id="GO:0035597">
    <property type="term" value="F:tRNA-2-methylthio-N(6)-dimethylallyladenosine(37) synthase activity"/>
    <property type="evidence" value="ECO:0007669"/>
    <property type="project" value="UniProtKB-EC"/>
</dbReference>
<keyword evidence="9" id="KW-0819">tRNA processing</keyword>
<dbReference type="PANTHER" id="PTHR43020">
    <property type="entry name" value="CDK5 REGULATORY SUBUNIT-ASSOCIATED PROTEIN 1"/>
    <property type="match status" value="1"/>
</dbReference>
<dbReference type="SFLD" id="SFLDS00029">
    <property type="entry name" value="Radical_SAM"/>
    <property type="match status" value="1"/>
</dbReference>
<evidence type="ECO:0000256" key="1">
    <source>
        <dbReference type="ARBA" id="ARBA00003234"/>
    </source>
</evidence>
<dbReference type="Gene3D" id="3.40.50.12160">
    <property type="entry name" value="Methylthiotransferase, N-terminal domain"/>
    <property type="match status" value="1"/>
</dbReference>
<feature type="binding site" evidence="9">
    <location>
        <position position="83"/>
    </location>
    <ligand>
        <name>[4Fe-4S] cluster</name>
        <dbReference type="ChEBI" id="CHEBI:49883"/>
        <label>1</label>
    </ligand>
</feature>
<keyword evidence="7 9" id="KW-0411">Iron-sulfur</keyword>
<feature type="binding site" evidence="9">
    <location>
        <position position="161"/>
    </location>
    <ligand>
        <name>[4Fe-4S] cluster</name>
        <dbReference type="ChEBI" id="CHEBI:49883"/>
        <label>2</label>
        <note>4Fe-4S-S-AdoMet</note>
    </ligand>
</feature>
<comment type="similarity">
    <text evidence="9">Belongs to the methylthiotransferase family. MiaB subfamily.</text>
</comment>
<dbReference type="RefSeq" id="WP_262992519.1">
    <property type="nucleotide sequence ID" value="NZ_JAOTJC010000006.1"/>
</dbReference>
<feature type="domain" description="MTTase N-terminal" evidence="11">
    <location>
        <begin position="3"/>
        <end position="120"/>
    </location>
</feature>
<evidence type="ECO:0000259" key="11">
    <source>
        <dbReference type="PROSITE" id="PS51449"/>
    </source>
</evidence>
<feature type="binding site" evidence="9">
    <location>
        <position position="49"/>
    </location>
    <ligand>
        <name>[4Fe-4S] cluster</name>
        <dbReference type="ChEBI" id="CHEBI:49883"/>
        <label>1</label>
    </ligand>
</feature>
<keyword evidence="6 9" id="KW-0408">Iron</keyword>
<evidence type="ECO:0000256" key="7">
    <source>
        <dbReference type="ARBA" id="ARBA00023014"/>
    </source>
</evidence>
<keyword evidence="14" id="KW-1185">Reference proteome</keyword>
<dbReference type="PANTHER" id="PTHR43020:SF2">
    <property type="entry name" value="MITOCHONDRIAL TRNA METHYLTHIOTRANSFERASE CDK5RAP1"/>
    <property type="match status" value="1"/>
</dbReference>
<evidence type="ECO:0000256" key="5">
    <source>
        <dbReference type="ARBA" id="ARBA00022723"/>
    </source>
</evidence>
<evidence type="ECO:0000259" key="10">
    <source>
        <dbReference type="PROSITE" id="PS50926"/>
    </source>
</evidence>
<dbReference type="InterPro" id="IPR005839">
    <property type="entry name" value="Methylthiotransferase"/>
</dbReference>
<dbReference type="SFLD" id="SFLDG01082">
    <property type="entry name" value="B12-binding_domain_containing"/>
    <property type="match status" value="1"/>
</dbReference>
<evidence type="ECO:0000256" key="6">
    <source>
        <dbReference type="ARBA" id="ARBA00023004"/>
    </source>
</evidence>
<dbReference type="InterPro" id="IPR007197">
    <property type="entry name" value="rSAM"/>
</dbReference>
<dbReference type="InterPro" id="IPR020612">
    <property type="entry name" value="Methylthiotransferase_CS"/>
</dbReference>
<dbReference type="InterPro" id="IPR002792">
    <property type="entry name" value="TRAM_dom"/>
</dbReference>
<evidence type="ECO:0000256" key="9">
    <source>
        <dbReference type="HAMAP-Rule" id="MF_01864"/>
    </source>
</evidence>
<dbReference type="InterPro" id="IPR006463">
    <property type="entry name" value="MiaB_methiolase"/>
</dbReference>
<keyword evidence="5 9" id="KW-0479">Metal-binding</keyword>
<dbReference type="InterPro" id="IPR013848">
    <property type="entry name" value="Methylthiotransferase_N"/>
</dbReference>
<dbReference type="HAMAP" id="MF_01864">
    <property type="entry name" value="tRNA_metthiotr_MiaB"/>
    <property type="match status" value="1"/>
</dbReference>
<feature type="binding site" evidence="9">
    <location>
        <position position="12"/>
    </location>
    <ligand>
        <name>[4Fe-4S] cluster</name>
        <dbReference type="ChEBI" id="CHEBI:49883"/>
        <label>1</label>
    </ligand>
</feature>
<evidence type="ECO:0000256" key="8">
    <source>
        <dbReference type="ARBA" id="ARBA00033765"/>
    </source>
</evidence>
<organism evidence="13 14">
    <name type="scientific">Alteromonas salexigens</name>
    <dbReference type="NCBI Taxonomy" id="2982530"/>
    <lineage>
        <taxon>Bacteria</taxon>
        <taxon>Pseudomonadati</taxon>
        <taxon>Pseudomonadota</taxon>
        <taxon>Gammaproteobacteria</taxon>
        <taxon>Alteromonadales</taxon>
        <taxon>Alteromonadaceae</taxon>
        <taxon>Alteromonas/Salinimonas group</taxon>
        <taxon>Alteromonas</taxon>
    </lineage>
</organism>
<dbReference type="NCBIfam" id="TIGR01574">
    <property type="entry name" value="miaB-methiolase"/>
    <property type="match status" value="1"/>
</dbReference>
<evidence type="ECO:0000256" key="2">
    <source>
        <dbReference type="ARBA" id="ARBA00022485"/>
    </source>
</evidence>
<evidence type="ECO:0000259" key="12">
    <source>
        <dbReference type="PROSITE" id="PS51918"/>
    </source>
</evidence>
<dbReference type="Proteomes" id="UP001209257">
    <property type="component" value="Unassembled WGS sequence"/>
</dbReference>
<keyword evidence="2 9" id="KW-0004">4Fe-4S</keyword>
<comment type="catalytic activity">
    <reaction evidence="9">
        <text>N(6)-dimethylallyladenosine(37) in tRNA + (sulfur carrier)-SH + AH2 + 2 S-adenosyl-L-methionine = 2-methylsulfanyl-N(6)-dimethylallyladenosine(37) in tRNA + (sulfur carrier)-H + 5'-deoxyadenosine + L-methionine + A + S-adenosyl-L-homocysteine + 2 H(+)</text>
        <dbReference type="Rhea" id="RHEA:37067"/>
        <dbReference type="Rhea" id="RHEA-COMP:10375"/>
        <dbReference type="Rhea" id="RHEA-COMP:10376"/>
        <dbReference type="Rhea" id="RHEA-COMP:14737"/>
        <dbReference type="Rhea" id="RHEA-COMP:14739"/>
        <dbReference type="ChEBI" id="CHEBI:13193"/>
        <dbReference type="ChEBI" id="CHEBI:15378"/>
        <dbReference type="ChEBI" id="CHEBI:17319"/>
        <dbReference type="ChEBI" id="CHEBI:17499"/>
        <dbReference type="ChEBI" id="CHEBI:29917"/>
        <dbReference type="ChEBI" id="CHEBI:57844"/>
        <dbReference type="ChEBI" id="CHEBI:57856"/>
        <dbReference type="ChEBI" id="CHEBI:59789"/>
        <dbReference type="ChEBI" id="CHEBI:64428"/>
        <dbReference type="ChEBI" id="CHEBI:74415"/>
        <dbReference type="ChEBI" id="CHEBI:74417"/>
        <dbReference type="EC" id="2.8.4.3"/>
    </reaction>
</comment>
<dbReference type="EC" id="2.8.4.3" evidence="8 9"/>
<keyword evidence="9" id="KW-0963">Cytoplasm</keyword>
<dbReference type="PROSITE" id="PS01278">
    <property type="entry name" value="MTTASE_RADICAL"/>
    <property type="match status" value="1"/>
</dbReference>
<feature type="binding site" evidence="9">
    <location>
        <position position="157"/>
    </location>
    <ligand>
        <name>[4Fe-4S] cluster</name>
        <dbReference type="ChEBI" id="CHEBI:49883"/>
        <label>2</label>
        <note>4Fe-4S-S-AdoMet</note>
    </ligand>
</feature>
<dbReference type="SUPFAM" id="SSF102114">
    <property type="entry name" value="Radical SAM enzymes"/>
    <property type="match status" value="1"/>
</dbReference>
<dbReference type="InterPro" id="IPR006638">
    <property type="entry name" value="Elp3/MiaA/NifB-like_rSAM"/>
</dbReference>
<dbReference type="InterPro" id="IPR023404">
    <property type="entry name" value="rSAM_horseshoe"/>
</dbReference>
<dbReference type="InterPro" id="IPR058240">
    <property type="entry name" value="rSAM_sf"/>
</dbReference>
<evidence type="ECO:0000313" key="13">
    <source>
        <dbReference type="EMBL" id="MCU7553817.1"/>
    </source>
</evidence>
<dbReference type="SFLD" id="SFLDG01061">
    <property type="entry name" value="methylthiotransferase"/>
    <property type="match status" value="1"/>
</dbReference>
<keyword evidence="4 9" id="KW-0949">S-adenosyl-L-methionine</keyword>
<protein>
    <recommendedName>
        <fullName evidence="8 9">tRNA-2-methylthio-N(6)-dimethylallyladenosine synthase</fullName>
        <ecNumber evidence="8 9">2.8.4.3</ecNumber>
    </recommendedName>
    <alternativeName>
        <fullName evidence="9">(Dimethylallyl)adenosine tRNA methylthiotransferase MiaB</fullName>
    </alternativeName>
    <alternativeName>
        <fullName evidence="9">tRNA-i(6)A37 methylthiotransferase</fullName>
    </alternativeName>
</protein>
<feature type="domain" description="TRAM" evidence="10">
    <location>
        <begin position="378"/>
        <end position="441"/>
    </location>
</feature>
<reference evidence="14" key="1">
    <citation type="submission" date="2023-07" db="EMBL/GenBank/DDBJ databases">
        <title>Study on multiphase classification of strain Alteromonas salexigens isolated from the Yellow Sea.</title>
        <authorList>
            <person name="Sun L."/>
        </authorList>
    </citation>
    <scope>NUCLEOTIDE SEQUENCE [LARGE SCALE GENOMIC DNA]</scope>
    <source>
        <strain evidence="14">ASW11-19</strain>
    </source>
</reference>
<evidence type="ECO:0000256" key="4">
    <source>
        <dbReference type="ARBA" id="ARBA00022691"/>
    </source>
</evidence>
<keyword evidence="3 9" id="KW-0808">Transferase</keyword>
<comment type="function">
    <text evidence="1 9">Catalyzes the methylthiolation of N6-(dimethylallyl)adenosine (i(6)A), leading to the formation of 2-methylthio-N6-(dimethylallyl)adenosine (ms(2)i(6)A) at position 37 in tRNAs that read codons beginning with uridine.</text>
</comment>
<dbReference type="InterPro" id="IPR038135">
    <property type="entry name" value="Methylthiotransferase_N_sf"/>
</dbReference>
<dbReference type="Pfam" id="PF01938">
    <property type="entry name" value="TRAM"/>
    <property type="match status" value="1"/>
</dbReference>
<gene>
    <name evidence="9 13" type="primary">miaB</name>
    <name evidence="13" type="ORF">OCL06_04295</name>
</gene>
<feature type="domain" description="Radical SAM core" evidence="12">
    <location>
        <begin position="143"/>
        <end position="375"/>
    </location>
</feature>